<protein>
    <submittedName>
        <fullName evidence="4">Superoxide dismutase family protein</fullName>
    </submittedName>
</protein>
<feature type="signal peptide" evidence="2">
    <location>
        <begin position="1"/>
        <end position="21"/>
    </location>
</feature>
<dbReference type="Pfam" id="PF00080">
    <property type="entry name" value="Sod_Cu"/>
    <property type="match status" value="1"/>
</dbReference>
<gene>
    <name evidence="4" type="ORF">EHO51_11790</name>
</gene>
<dbReference type="KEGG" id="mros:EHO51_11790"/>
<dbReference type="Proteomes" id="UP000273982">
    <property type="component" value="Chromosome"/>
</dbReference>
<reference evidence="4 5" key="1">
    <citation type="submission" date="2018-11" db="EMBL/GenBank/DDBJ databases">
        <title>Genome squencing of methanotrophic bacteria isolated from alkaline groundwater in Korea.</title>
        <authorList>
            <person name="Nguyen L.N."/>
        </authorList>
    </citation>
    <scope>NUCLEOTIDE SEQUENCE [LARGE SCALE GENOMIC DNA]</scope>
    <source>
        <strain evidence="4 5">GW6</strain>
    </source>
</reference>
<evidence type="ECO:0000313" key="5">
    <source>
        <dbReference type="Proteomes" id="UP000273982"/>
    </source>
</evidence>
<dbReference type="GO" id="GO:0006801">
    <property type="term" value="P:superoxide metabolic process"/>
    <property type="evidence" value="ECO:0007669"/>
    <property type="project" value="InterPro"/>
</dbReference>
<proteinExistence type="inferred from homology"/>
<evidence type="ECO:0000259" key="3">
    <source>
        <dbReference type="Pfam" id="PF00080"/>
    </source>
</evidence>
<dbReference type="EMBL" id="CP034086">
    <property type="protein sequence ID" value="AZG77361.1"/>
    <property type="molecule type" value="Genomic_DNA"/>
</dbReference>
<evidence type="ECO:0000256" key="2">
    <source>
        <dbReference type="SAM" id="SignalP"/>
    </source>
</evidence>
<feature type="chain" id="PRO_5018299761" evidence="2">
    <location>
        <begin position="22"/>
        <end position="171"/>
    </location>
</feature>
<dbReference type="PROSITE" id="PS51257">
    <property type="entry name" value="PROKAR_LIPOPROTEIN"/>
    <property type="match status" value="1"/>
</dbReference>
<dbReference type="AlphaFoldDB" id="A0A3G8M660"/>
<dbReference type="Gene3D" id="2.60.40.200">
    <property type="entry name" value="Superoxide dismutase, copper/zinc binding domain"/>
    <property type="match status" value="1"/>
</dbReference>
<dbReference type="SUPFAM" id="SSF49329">
    <property type="entry name" value="Cu,Zn superoxide dismutase-like"/>
    <property type="match status" value="1"/>
</dbReference>
<dbReference type="CDD" id="cd00305">
    <property type="entry name" value="Cu-Zn_Superoxide_Dismutase"/>
    <property type="match status" value="1"/>
</dbReference>
<comment type="similarity">
    <text evidence="1">Belongs to the Cu-Zn superoxide dismutase family.</text>
</comment>
<name>A0A3G8M660_9HYPH</name>
<evidence type="ECO:0000256" key="1">
    <source>
        <dbReference type="ARBA" id="ARBA00010457"/>
    </source>
</evidence>
<dbReference type="InterPro" id="IPR036423">
    <property type="entry name" value="SOD-like_Cu/Zn_dom_sf"/>
</dbReference>
<organism evidence="4 5">
    <name type="scientific">Methylocystis rosea</name>
    <dbReference type="NCBI Taxonomy" id="173366"/>
    <lineage>
        <taxon>Bacteria</taxon>
        <taxon>Pseudomonadati</taxon>
        <taxon>Pseudomonadota</taxon>
        <taxon>Alphaproteobacteria</taxon>
        <taxon>Hyphomicrobiales</taxon>
        <taxon>Methylocystaceae</taxon>
        <taxon>Methylocystis</taxon>
    </lineage>
</organism>
<dbReference type="InterPro" id="IPR024134">
    <property type="entry name" value="SOD_Cu/Zn_/chaperone"/>
</dbReference>
<dbReference type="InterPro" id="IPR001424">
    <property type="entry name" value="SOD_Cu_Zn_dom"/>
</dbReference>
<dbReference type="PANTHER" id="PTHR10003">
    <property type="entry name" value="SUPEROXIDE DISMUTASE CU-ZN -RELATED"/>
    <property type="match status" value="1"/>
</dbReference>
<dbReference type="GO" id="GO:0005507">
    <property type="term" value="F:copper ion binding"/>
    <property type="evidence" value="ECO:0007669"/>
    <property type="project" value="InterPro"/>
</dbReference>
<sequence length="171" mass="17782">MFDKLVLALVSIALMTGFACAEERTADVVDNKGKGIGSIEVKQGPHGVVLRVMLRPGALAPGWHGVHVHEVGDCSDIEKFMHSKGHINPSNAEHGFLNPKGPHPADLPNVYAYSDGSAQAEMFVDGVSLSGGKTNLLDADGSAIVVHASPDDHMSQPIGGAGARVACAVLK</sequence>
<keyword evidence="2" id="KW-0732">Signal</keyword>
<dbReference type="RefSeq" id="WP_124739062.1">
    <property type="nucleotide sequence ID" value="NZ_CP034086.1"/>
</dbReference>
<feature type="domain" description="Superoxide dismutase copper/zinc binding" evidence="3">
    <location>
        <begin position="37"/>
        <end position="169"/>
    </location>
</feature>
<evidence type="ECO:0000313" key="4">
    <source>
        <dbReference type="EMBL" id="AZG77361.1"/>
    </source>
</evidence>
<accession>A0A3G8M660</accession>